<feature type="transmembrane region" description="Helical" evidence="1">
    <location>
        <begin position="12"/>
        <end position="32"/>
    </location>
</feature>
<dbReference type="EMBL" id="PEYU01000017">
    <property type="protein sequence ID" value="PIS22615.1"/>
    <property type="molecule type" value="Genomic_DNA"/>
</dbReference>
<accession>A0A2H0XCS7</accession>
<comment type="caution">
    <text evidence="2">The sequence shown here is derived from an EMBL/GenBank/DDBJ whole genome shotgun (WGS) entry which is preliminary data.</text>
</comment>
<dbReference type="Proteomes" id="UP000231252">
    <property type="component" value="Unassembled WGS sequence"/>
</dbReference>
<gene>
    <name evidence="2" type="ORF">COT50_01035</name>
</gene>
<dbReference type="AlphaFoldDB" id="A0A2H0XCS7"/>
<reference evidence="3" key="1">
    <citation type="submission" date="2017-09" db="EMBL/GenBank/DDBJ databases">
        <title>Depth-based differentiation of microbial function through sediment-hosted aquifers and enrichment of novel symbionts in the deep terrestrial subsurface.</title>
        <authorList>
            <person name="Probst A.J."/>
            <person name="Ladd B."/>
            <person name="Jarett J.K."/>
            <person name="Geller-Mcgrath D.E."/>
            <person name="Sieber C.M.K."/>
            <person name="Emerson J.B."/>
            <person name="Anantharaman K."/>
            <person name="Thomas B.C."/>
            <person name="Malmstrom R."/>
            <person name="Stieglmeier M."/>
            <person name="Klingl A."/>
            <person name="Woyke T."/>
            <person name="Ryan C.M."/>
            <person name="Banfield J.F."/>
        </authorList>
    </citation>
    <scope>NUCLEOTIDE SEQUENCE [LARGE SCALE GENOMIC DNA]</scope>
</reference>
<keyword evidence="1" id="KW-0812">Transmembrane</keyword>
<keyword evidence="1" id="KW-1133">Transmembrane helix</keyword>
<evidence type="ECO:0000256" key="1">
    <source>
        <dbReference type="SAM" id="Phobius"/>
    </source>
</evidence>
<evidence type="ECO:0000313" key="3">
    <source>
        <dbReference type="Proteomes" id="UP000231252"/>
    </source>
</evidence>
<name>A0A2H0XCS7_UNCKA</name>
<organism evidence="2 3">
    <name type="scientific">candidate division WWE3 bacterium CG08_land_8_20_14_0_20_41_10</name>
    <dbReference type="NCBI Taxonomy" id="1975085"/>
    <lineage>
        <taxon>Bacteria</taxon>
        <taxon>Katanobacteria</taxon>
    </lineage>
</organism>
<proteinExistence type="predicted"/>
<protein>
    <submittedName>
        <fullName evidence="2">Uncharacterized protein</fullName>
    </submittedName>
</protein>
<evidence type="ECO:0000313" key="2">
    <source>
        <dbReference type="EMBL" id="PIS22615.1"/>
    </source>
</evidence>
<keyword evidence="1" id="KW-0472">Membrane</keyword>
<sequence>MPTNRKMPQGFAHPLLLIIVLVIIGVSVAVFAGSKNLISSVLGAKTRSENIYQYQTNGIKVTVISPKSSWDLTEYLCDSKEQCQKSATSGKWWATVSGAPTTEDGHEVFIEQADGWKGYGFIKISVKSPNGTIYMLLNTSETSAIVDTTAPVASVTFTEPDASTN</sequence>